<feature type="transmembrane region" description="Helical" evidence="1">
    <location>
        <begin position="31"/>
        <end position="50"/>
    </location>
</feature>
<comment type="caution">
    <text evidence="2">The sequence shown here is derived from an EMBL/GenBank/DDBJ whole genome shotgun (WGS) entry which is preliminary data.</text>
</comment>
<accession>A0A939T8D2</accession>
<gene>
    <name evidence="2" type="ORF">J4573_43475</name>
</gene>
<evidence type="ECO:0000256" key="1">
    <source>
        <dbReference type="SAM" id="Phobius"/>
    </source>
</evidence>
<dbReference type="AlphaFoldDB" id="A0A939T8D2"/>
<feature type="transmembrane region" description="Helical" evidence="1">
    <location>
        <begin position="62"/>
        <end position="83"/>
    </location>
</feature>
<keyword evidence="3" id="KW-1185">Reference proteome</keyword>
<keyword evidence="1" id="KW-0472">Membrane</keyword>
<dbReference type="RefSeq" id="WP_208262109.1">
    <property type="nucleotide sequence ID" value="NZ_JAGEOJ010000024.1"/>
</dbReference>
<sequence>MIVIIALAITAGLPAIDYLDARSTGTRRGWFRLQAPLVLCAVPATVAVALMTYADGGSLGDWALWLLVIAPVAAAAAYLAALARLTRRG</sequence>
<dbReference type="EMBL" id="JAGEOJ010000024">
    <property type="protein sequence ID" value="MBO2454013.1"/>
    <property type="molecule type" value="Genomic_DNA"/>
</dbReference>
<protein>
    <submittedName>
        <fullName evidence="2">Uncharacterized protein</fullName>
    </submittedName>
</protein>
<dbReference type="Proteomes" id="UP000669179">
    <property type="component" value="Unassembled WGS sequence"/>
</dbReference>
<evidence type="ECO:0000313" key="3">
    <source>
        <dbReference type="Proteomes" id="UP000669179"/>
    </source>
</evidence>
<name>A0A939T8D2_9ACTN</name>
<organism evidence="2 3">
    <name type="scientific">Actinomadura barringtoniae</name>
    <dbReference type="NCBI Taxonomy" id="1427535"/>
    <lineage>
        <taxon>Bacteria</taxon>
        <taxon>Bacillati</taxon>
        <taxon>Actinomycetota</taxon>
        <taxon>Actinomycetes</taxon>
        <taxon>Streptosporangiales</taxon>
        <taxon>Thermomonosporaceae</taxon>
        <taxon>Actinomadura</taxon>
    </lineage>
</organism>
<evidence type="ECO:0000313" key="2">
    <source>
        <dbReference type="EMBL" id="MBO2454013.1"/>
    </source>
</evidence>
<reference evidence="2" key="1">
    <citation type="submission" date="2021-03" db="EMBL/GenBank/DDBJ databases">
        <authorList>
            <person name="Kanchanasin P."/>
            <person name="Saeng-In P."/>
            <person name="Phongsopitanun W."/>
            <person name="Yuki M."/>
            <person name="Kudo T."/>
            <person name="Ohkuma M."/>
            <person name="Tanasupawat S."/>
        </authorList>
    </citation>
    <scope>NUCLEOTIDE SEQUENCE</scope>
    <source>
        <strain evidence="2">GKU 128</strain>
    </source>
</reference>
<keyword evidence="1" id="KW-1133">Transmembrane helix</keyword>
<proteinExistence type="predicted"/>
<keyword evidence="1" id="KW-0812">Transmembrane</keyword>